<keyword evidence="1" id="KW-1133">Transmembrane helix</keyword>
<evidence type="ECO:0000256" key="1">
    <source>
        <dbReference type="SAM" id="Phobius"/>
    </source>
</evidence>
<evidence type="ECO:0000313" key="3">
    <source>
        <dbReference type="EMBL" id="SYZ32349.1"/>
    </source>
</evidence>
<evidence type="ECO:0000313" key="2">
    <source>
        <dbReference type="EMBL" id="RLP12136.1"/>
    </source>
</evidence>
<dbReference type="EMBL" id="RCIW01000003">
    <property type="protein sequence ID" value="RLP12136.1"/>
    <property type="molecule type" value="Genomic_DNA"/>
</dbReference>
<sequence length="68" mass="7229">MAKFSSDLDLTGDTPVRVRPRLGEWGPSLVPTTSRKKRVRALTVVALAAGLAAVSGLMTVFYKILQGG</sequence>
<reference evidence="4" key="1">
    <citation type="submission" date="2018-08" db="EMBL/GenBank/DDBJ databases">
        <authorList>
            <person name="Hornung B."/>
        </authorList>
    </citation>
    <scope>NUCLEOTIDE SEQUENCE [LARGE SCALE GENOMIC DNA]</scope>
</reference>
<gene>
    <name evidence="2" type="ORF">D7U36_02385</name>
    <name evidence="3" type="ORF">PROPAUS_0225</name>
</gene>
<name>A0A383S4P8_9ACTN</name>
<organism evidence="3 4">
    <name type="scientific">Propionibacterium australiense</name>
    <dbReference type="NCBI Taxonomy" id="119981"/>
    <lineage>
        <taxon>Bacteria</taxon>
        <taxon>Bacillati</taxon>
        <taxon>Actinomycetota</taxon>
        <taxon>Actinomycetes</taxon>
        <taxon>Propionibacteriales</taxon>
        <taxon>Propionibacteriaceae</taxon>
        <taxon>Propionibacterium</taxon>
    </lineage>
</organism>
<dbReference type="AlphaFoldDB" id="A0A383S4P8"/>
<dbReference type="Proteomes" id="UP000263928">
    <property type="component" value="Unassembled WGS sequence"/>
</dbReference>
<keyword evidence="4" id="KW-1185">Reference proteome</keyword>
<evidence type="ECO:0000313" key="5">
    <source>
        <dbReference type="Proteomes" id="UP000279336"/>
    </source>
</evidence>
<dbReference type="EMBL" id="UNQJ01000001">
    <property type="protein sequence ID" value="SYZ32349.1"/>
    <property type="molecule type" value="Genomic_DNA"/>
</dbReference>
<reference evidence="2 5" key="3">
    <citation type="submission" date="2018-10" db="EMBL/GenBank/DDBJ databases">
        <title>Propionibacterium australiense Genome Sequencing and Assembly.</title>
        <authorList>
            <person name="Bernier A.-M."/>
            <person name="Bernard K."/>
        </authorList>
    </citation>
    <scope>NUCLEOTIDE SEQUENCE [LARGE SCALE GENOMIC DNA]</scope>
    <source>
        <strain evidence="2 5">NML98A078</strain>
    </source>
</reference>
<proteinExistence type="predicted"/>
<protein>
    <submittedName>
        <fullName evidence="3">Uncharacterized protein</fullName>
    </submittedName>
</protein>
<dbReference type="Proteomes" id="UP000279336">
    <property type="component" value="Unassembled WGS sequence"/>
</dbReference>
<keyword evidence="1" id="KW-0812">Transmembrane</keyword>
<accession>A0A383S4P8</accession>
<keyword evidence="1" id="KW-0472">Membrane</keyword>
<feature type="transmembrane region" description="Helical" evidence="1">
    <location>
        <begin position="41"/>
        <end position="65"/>
    </location>
</feature>
<dbReference type="OrthoDB" id="3732773at2"/>
<dbReference type="RefSeq" id="WP_119160711.1">
    <property type="nucleotide sequence ID" value="NZ_LR134442.1"/>
</dbReference>
<reference evidence="3" key="2">
    <citation type="submission" date="2018-08" db="EMBL/GenBank/DDBJ databases">
        <authorList>
            <person name="Ferrada E.E."/>
            <person name="Latorre B.A."/>
        </authorList>
    </citation>
    <scope>NUCLEOTIDE SEQUENCE [LARGE SCALE GENOMIC DNA]</scope>
    <source>
        <strain evidence="3">Propionibacterium_australiense1</strain>
    </source>
</reference>
<evidence type="ECO:0000313" key="4">
    <source>
        <dbReference type="Proteomes" id="UP000263928"/>
    </source>
</evidence>